<dbReference type="InterPro" id="IPR051791">
    <property type="entry name" value="Pra-immunoreactive"/>
</dbReference>
<evidence type="ECO:0000259" key="7">
    <source>
        <dbReference type="Pfam" id="PF06271"/>
    </source>
</evidence>
<dbReference type="AlphaFoldDB" id="A0A4U0QCG4"/>
<evidence type="ECO:0000256" key="1">
    <source>
        <dbReference type="ARBA" id="ARBA00004651"/>
    </source>
</evidence>
<comment type="caution">
    <text evidence="8">The sequence shown here is derived from an EMBL/GenBank/DDBJ whole genome shotgun (WGS) entry which is preliminary data.</text>
</comment>
<evidence type="ECO:0000256" key="4">
    <source>
        <dbReference type="ARBA" id="ARBA00022989"/>
    </source>
</evidence>
<evidence type="ECO:0000256" key="2">
    <source>
        <dbReference type="ARBA" id="ARBA00022475"/>
    </source>
</evidence>
<dbReference type="OrthoDB" id="8612316at2"/>
<reference evidence="8 9" key="1">
    <citation type="submission" date="2019-04" db="EMBL/GenBank/DDBJ databases">
        <title>Chitiniphilus eburnea sp. nov., a novel chitinolytic bacterium isolated from aquaculture sludge.</title>
        <authorList>
            <person name="Sheng M."/>
        </authorList>
    </citation>
    <scope>NUCLEOTIDE SEQUENCE [LARGE SCALE GENOMIC DNA]</scope>
    <source>
        <strain evidence="8 9">HX-2-15</strain>
    </source>
</reference>
<proteinExistence type="predicted"/>
<name>A0A4U0QCG4_9NEIS</name>
<dbReference type="PANTHER" id="PTHR36115:SF6">
    <property type="entry name" value="PROLINE-RICH ANTIGEN HOMOLOG"/>
    <property type="match status" value="1"/>
</dbReference>
<dbReference type="Proteomes" id="UP000310016">
    <property type="component" value="Unassembled WGS sequence"/>
</dbReference>
<comment type="subcellular location">
    <subcellularLocation>
        <location evidence="1">Cell membrane</location>
        <topology evidence="1">Multi-pass membrane protein</topology>
    </subcellularLocation>
</comment>
<accession>A0A4U0QCG4</accession>
<evidence type="ECO:0000313" key="8">
    <source>
        <dbReference type="EMBL" id="TJZ79099.1"/>
    </source>
</evidence>
<keyword evidence="3 6" id="KW-0812">Transmembrane</keyword>
<dbReference type="PANTHER" id="PTHR36115">
    <property type="entry name" value="PROLINE-RICH ANTIGEN HOMOLOG-RELATED"/>
    <property type="match status" value="1"/>
</dbReference>
<evidence type="ECO:0000313" key="9">
    <source>
        <dbReference type="Proteomes" id="UP000310016"/>
    </source>
</evidence>
<keyword evidence="2" id="KW-1003">Cell membrane</keyword>
<gene>
    <name evidence="8" type="ORF">FAZ21_02090</name>
</gene>
<evidence type="ECO:0000256" key="5">
    <source>
        <dbReference type="ARBA" id="ARBA00023136"/>
    </source>
</evidence>
<feature type="domain" description="RDD" evidence="7">
    <location>
        <begin position="32"/>
        <end position="170"/>
    </location>
</feature>
<dbReference type="RefSeq" id="WP_136771613.1">
    <property type="nucleotide sequence ID" value="NZ_CP156074.1"/>
</dbReference>
<keyword evidence="9" id="KW-1185">Reference proteome</keyword>
<sequence>MNAETVVAVETNPYAATTVDLQQNASDDLELAGRGTRLGAVLLDGLFGTIAGIPLIAAAIATPAMFQAGVSPGAGLMVGIVIGSLLLLAFVIYNFVLVHRNGQTLGKKVLGIKIVRQDGSRCGLRRYVFIRYLPIALLSMIPLVGVIVSLLDPLLIFRESRHCLHDDIAGTIVVRA</sequence>
<dbReference type="GO" id="GO:0005886">
    <property type="term" value="C:plasma membrane"/>
    <property type="evidence" value="ECO:0007669"/>
    <property type="project" value="UniProtKB-SubCell"/>
</dbReference>
<feature type="transmembrane region" description="Helical" evidence="6">
    <location>
        <begin position="74"/>
        <end position="98"/>
    </location>
</feature>
<dbReference type="Pfam" id="PF06271">
    <property type="entry name" value="RDD"/>
    <property type="match status" value="1"/>
</dbReference>
<keyword evidence="5 6" id="KW-0472">Membrane</keyword>
<feature type="transmembrane region" description="Helical" evidence="6">
    <location>
        <begin position="129"/>
        <end position="151"/>
    </location>
</feature>
<dbReference type="InterPro" id="IPR010432">
    <property type="entry name" value="RDD"/>
</dbReference>
<dbReference type="EMBL" id="SUMF01000001">
    <property type="protein sequence ID" value="TJZ79099.1"/>
    <property type="molecule type" value="Genomic_DNA"/>
</dbReference>
<evidence type="ECO:0000256" key="6">
    <source>
        <dbReference type="SAM" id="Phobius"/>
    </source>
</evidence>
<protein>
    <submittedName>
        <fullName evidence="8">RDD family protein</fullName>
    </submittedName>
</protein>
<evidence type="ECO:0000256" key="3">
    <source>
        <dbReference type="ARBA" id="ARBA00022692"/>
    </source>
</evidence>
<keyword evidence="4 6" id="KW-1133">Transmembrane helix</keyword>
<organism evidence="8 9">
    <name type="scientific">Chitiniphilus eburneus</name>
    <dbReference type="NCBI Taxonomy" id="2571148"/>
    <lineage>
        <taxon>Bacteria</taxon>
        <taxon>Pseudomonadati</taxon>
        <taxon>Pseudomonadota</taxon>
        <taxon>Betaproteobacteria</taxon>
        <taxon>Neisseriales</taxon>
        <taxon>Chitinibacteraceae</taxon>
        <taxon>Chitiniphilus</taxon>
    </lineage>
</organism>
<feature type="transmembrane region" description="Helical" evidence="6">
    <location>
        <begin position="41"/>
        <end position="62"/>
    </location>
</feature>